<dbReference type="Gene3D" id="1.10.3210.10">
    <property type="entry name" value="Hypothetical protein af1432"/>
    <property type="match status" value="1"/>
</dbReference>
<dbReference type="SUPFAM" id="SSF109604">
    <property type="entry name" value="HD-domain/PDEase-like"/>
    <property type="match status" value="1"/>
</dbReference>
<dbReference type="OrthoDB" id="9802385at2"/>
<reference evidence="1 2" key="1">
    <citation type="submission" date="2016-10" db="EMBL/GenBank/DDBJ databases">
        <authorList>
            <person name="de Groot N.N."/>
        </authorList>
    </citation>
    <scope>NUCLEOTIDE SEQUENCE [LARGE SCALE GENOMIC DNA]</scope>
    <source>
        <strain evidence="1 2">AA1</strain>
    </source>
</reference>
<name>A0A1G5E4F9_9BACT</name>
<dbReference type="AlphaFoldDB" id="A0A1G5E4F9"/>
<sequence length="98" mass="10707">MAAALLHQVVEGSTYTSKGLMEAGIPSHVVGAVECLSRVEGESDENFISRVQSNPLATAVMIADLKDHMDLQRFNRLGDEELAHVAGYHKAWKQLTQS</sequence>
<proteinExistence type="predicted"/>
<dbReference type="RefSeq" id="WP_092210326.1">
    <property type="nucleotide sequence ID" value="NZ_FMUX01000005.1"/>
</dbReference>
<keyword evidence="2" id="KW-1185">Reference proteome</keyword>
<evidence type="ECO:0008006" key="3">
    <source>
        <dbReference type="Google" id="ProtNLM"/>
    </source>
</evidence>
<dbReference type="EMBL" id="FMUX01000005">
    <property type="protein sequence ID" value="SCY21785.1"/>
    <property type="molecule type" value="Genomic_DNA"/>
</dbReference>
<evidence type="ECO:0000313" key="1">
    <source>
        <dbReference type="EMBL" id="SCY21785.1"/>
    </source>
</evidence>
<accession>A0A1G5E4F9</accession>
<organism evidence="1 2">
    <name type="scientific">Desulfoluna spongiiphila</name>
    <dbReference type="NCBI Taxonomy" id="419481"/>
    <lineage>
        <taxon>Bacteria</taxon>
        <taxon>Pseudomonadati</taxon>
        <taxon>Thermodesulfobacteriota</taxon>
        <taxon>Desulfobacteria</taxon>
        <taxon>Desulfobacterales</taxon>
        <taxon>Desulfolunaceae</taxon>
        <taxon>Desulfoluna</taxon>
    </lineage>
</organism>
<gene>
    <name evidence="1" type="ORF">SAMN05216233_105159</name>
</gene>
<protein>
    <recommendedName>
        <fullName evidence="3">HD domain-containing protein</fullName>
    </recommendedName>
</protein>
<dbReference type="STRING" id="419481.SAMN05216233_105159"/>
<evidence type="ECO:0000313" key="2">
    <source>
        <dbReference type="Proteomes" id="UP000198870"/>
    </source>
</evidence>
<dbReference type="Proteomes" id="UP000198870">
    <property type="component" value="Unassembled WGS sequence"/>
</dbReference>